<protein>
    <recommendedName>
        <fullName evidence="5">Secreted protein</fullName>
    </recommendedName>
</protein>
<sequence>MNRRLIWTGVAAVVAMAVALPALAQERQAPPRDRQGALAEHKAQEARDNAEADERAKRREAARSGTDPRNKARPAREEEEEKARERR</sequence>
<feature type="signal peptide" evidence="2">
    <location>
        <begin position="1"/>
        <end position="24"/>
    </location>
</feature>
<keyword evidence="2" id="KW-0732">Signal</keyword>
<dbReference type="EMBL" id="CP002446">
    <property type="protein sequence ID" value="ADV26742.1"/>
    <property type="molecule type" value="Genomic_DNA"/>
</dbReference>
<dbReference type="RefSeq" id="WP_013534572.1">
    <property type="nucleotide sequence ID" value="NC_014924.1"/>
</dbReference>
<evidence type="ECO:0000256" key="2">
    <source>
        <dbReference type="SAM" id="SignalP"/>
    </source>
</evidence>
<dbReference type="HOGENOM" id="CLU_2481014_0_0_6"/>
<reference evidence="3 4" key="1">
    <citation type="submission" date="2011-01" db="EMBL/GenBank/DDBJ databases">
        <title>Complete sequence of Pseudoxanthomonas suwonensis 11-1.</title>
        <authorList>
            <consortium name="US DOE Joint Genome Institute"/>
            <person name="Lucas S."/>
            <person name="Copeland A."/>
            <person name="Lapidus A."/>
            <person name="Cheng J.-F."/>
            <person name="Goodwin L."/>
            <person name="Pitluck S."/>
            <person name="Teshima H."/>
            <person name="Detter J.C."/>
            <person name="Han C."/>
            <person name="Tapia R."/>
            <person name="Land M."/>
            <person name="Hauser L."/>
            <person name="Kyrpides N."/>
            <person name="Ivanova N."/>
            <person name="Ovchinnikova G."/>
            <person name="Siebers A.K."/>
            <person name="Allgaier M."/>
            <person name="Thelen M.P."/>
            <person name="Hugenholtz P."/>
            <person name="Gladden J."/>
            <person name="Woyke T."/>
        </authorList>
    </citation>
    <scope>NUCLEOTIDE SEQUENCE [LARGE SCALE GENOMIC DNA]</scope>
    <source>
        <strain evidence="4">11-1</strain>
    </source>
</reference>
<gene>
    <name evidence="3" type="ordered locus">Psesu_0891</name>
</gene>
<accession>E6WRL1</accession>
<evidence type="ECO:0000313" key="4">
    <source>
        <dbReference type="Proteomes" id="UP000008632"/>
    </source>
</evidence>
<feature type="chain" id="PRO_5003215013" description="Secreted protein" evidence="2">
    <location>
        <begin position="25"/>
        <end position="87"/>
    </location>
</feature>
<keyword evidence="4" id="KW-1185">Reference proteome</keyword>
<proteinExistence type="predicted"/>
<dbReference type="Proteomes" id="UP000008632">
    <property type="component" value="Chromosome"/>
</dbReference>
<name>E6WRL1_PSEUU</name>
<dbReference type="STRING" id="743721.Psesu_0891"/>
<organism evidence="3 4">
    <name type="scientific">Pseudoxanthomonas suwonensis (strain 11-1)</name>
    <dbReference type="NCBI Taxonomy" id="743721"/>
    <lineage>
        <taxon>Bacteria</taxon>
        <taxon>Pseudomonadati</taxon>
        <taxon>Pseudomonadota</taxon>
        <taxon>Gammaproteobacteria</taxon>
        <taxon>Lysobacterales</taxon>
        <taxon>Lysobacteraceae</taxon>
        <taxon>Pseudoxanthomonas</taxon>
    </lineage>
</organism>
<dbReference type="AlphaFoldDB" id="E6WRL1"/>
<evidence type="ECO:0008006" key="5">
    <source>
        <dbReference type="Google" id="ProtNLM"/>
    </source>
</evidence>
<feature type="region of interest" description="Disordered" evidence="1">
    <location>
        <begin position="23"/>
        <end position="87"/>
    </location>
</feature>
<evidence type="ECO:0000313" key="3">
    <source>
        <dbReference type="EMBL" id="ADV26742.1"/>
    </source>
</evidence>
<evidence type="ECO:0000256" key="1">
    <source>
        <dbReference type="SAM" id="MobiDB-lite"/>
    </source>
</evidence>
<dbReference type="KEGG" id="psu:Psesu_0891"/>
<feature type="compositionally biased region" description="Basic and acidic residues" evidence="1">
    <location>
        <begin position="29"/>
        <end position="87"/>
    </location>
</feature>